<name>A0A8S5U0R1_9CAUD</name>
<reference evidence="1" key="1">
    <citation type="journal article" date="2021" name="Proc. Natl. Acad. Sci. U.S.A.">
        <title>A Catalog of Tens of Thousands of Viruses from Human Metagenomes Reveals Hidden Associations with Chronic Diseases.</title>
        <authorList>
            <person name="Tisza M.J."/>
            <person name="Buck C.B."/>
        </authorList>
    </citation>
    <scope>NUCLEOTIDE SEQUENCE</scope>
    <source>
        <strain evidence="1">CtCyS10</strain>
    </source>
</reference>
<organism evidence="1">
    <name type="scientific">Siphoviridae sp. ctCyS10</name>
    <dbReference type="NCBI Taxonomy" id="2825382"/>
    <lineage>
        <taxon>Viruses</taxon>
        <taxon>Duplodnaviria</taxon>
        <taxon>Heunggongvirae</taxon>
        <taxon>Uroviricota</taxon>
        <taxon>Caudoviricetes</taxon>
    </lineage>
</organism>
<protein>
    <submittedName>
        <fullName evidence="1">Uncharacterized protein</fullName>
    </submittedName>
</protein>
<accession>A0A8S5U0R1</accession>
<evidence type="ECO:0000313" key="1">
    <source>
        <dbReference type="EMBL" id="DAF88022.1"/>
    </source>
</evidence>
<sequence>MCFFVHFEPPIFKVVPDCNFHSFLSLQCLDNKKTVRDSIRLNYFLIFHFSLISEHEKST</sequence>
<proteinExistence type="predicted"/>
<dbReference type="EMBL" id="BK015975">
    <property type="protein sequence ID" value="DAF88022.1"/>
    <property type="molecule type" value="Genomic_DNA"/>
</dbReference>